<comment type="caution">
    <text evidence="1">The sequence shown here is derived from an EMBL/GenBank/DDBJ whole genome shotgun (WGS) entry which is preliminary data.</text>
</comment>
<evidence type="ECO:0000313" key="2">
    <source>
        <dbReference type="Proteomes" id="UP000366065"/>
    </source>
</evidence>
<name>A0ABY6W3G8_9BURK</name>
<dbReference type="Proteomes" id="UP000366065">
    <property type="component" value="Unassembled WGS sequence"/>
</dbReference>
<accession>A0ABY6W3G8</accession>
<sequence length="102" mass="11314">MNRSLTYVPKDQSEPILGIVSGRPLATSNERGQPSYFRVNADTVEAARDSKGNYVQPSCDYPESYVTSKLLAGPDGKLYLKQGKVTIKCVNGEMRQIYQPLN</sequence>
<dbReference type="EMBL" id="CABPRV010000005">
    <property type="protein sequence ID" value="VVE13040.1"/>
    <property type="molecule type" value="Genomic_DNA"/>
</dbReference>
<proteinExistence type="predicted"/>
<organism evidence="1 2">
    <name type="scientific">Pandoraea capi</name>
    <dbReference type="NCBI Taxonomy" id="2508286"/>
    <lineage>
        <taxon>Bacteria</taxon>
        <taxon>Pseudomonadati</taxon>
        <taxon>Pseudomonadota</taxon>
        <taxon>Betaproteobacteria</taxon>
        <taxon>Burkholderiales</taxon>
        <taxon>Burkholderiaceae</taxon>
        <taxon>Pandoraea</taxon>
    </lineage>
</organism>
<reference evidence="1 2" key="1">
    <citation type="submission" date="2019-08" db="EMBL/GenBank/DDBJ databases">
        <authorList>
            <person name="Peeters C."/>
        </authorList>
    </citation>
    <scope>NUCLEOTIDE SEQUENCE [LARGE SCALE GENOMIC DNA]</scope>
    <source>
        <strain evidence="1 2">LMG 20602</strain>
    </source>
</reference>
<gene>
    <name evidence="1" type="ORF">PCA20602_02736</name>
</gene>
<keyword evidence="2" id="KW-1185">Reference proteome</keyword>
<evidence type="ECO:0000313" key="1">
    <source>
        <dbReference type="EMBL" id="VVE13040.1"/>
    </source>
</evidence>
<protein>
    <submittedName>
        <fullName evidence="1">Uncharacterized protein</fullName>
    </submittedName>
</protein>